<dbReference type="OrthoDB" id="479131at2"/>
<feature type="domain" description="PPM-type phosphatase" evidence="1">
    <location>
        <begin position="171"/>
        <end position="336"/>
    </location>
</feature>
<dbReference type="Gene3D" id="3.30.565.10">
    <property type="entry name" value="Histidine kinase-like ATPase, C-terminal domain"/>
    <property type="match status" value="1"/>
</dbReference>
<dbReference type="Gene3D" id="3.60.40.10">
    <property type="entry name" value="PPM-type phosphatase domain"/>
    <property type="match status" value="1"/>
</dbReference>
<dbReference type="InterPro" id="IPR001932">
    <property type="entry name" value="PPM-type_phosphatase-like_dom"/>
</dbReference>
<keyword evidence="2" id="KW-0808">Transferase</keyword>
<dbReference type="PANTHER" id="PTHR35801">
    <property type="entry name" value="PHOSPHOSERINE PHOSPHATASE RSBX"/>
    <property type="match status" value="1"/>
</dbReference>
<name>A0A1I3U6H3_9SPHI</name>
<evidence type="ECO:0000313" key="3">
    <source>
        <dbReference type="Proteomes" id="UP000198670"/>
    </source>
</evidence>
<dbReference type="Proteomes" id="UP000198670">
    <property type="component" value="Unassembled WGS sequence"/>
</dbReference>
<dbReference type="GO" id="GO:0016301">
    <property type="term" value="F:kinase activity"/>
    <property type="evidence" value="ECO:0007669"/>
    <property type="project" value="UniProtKB-KW"/>
</dbReference>
<dbReference type="SUPFAM" id="SSF81606">
    <property type="entry name" value="PP2C-like"/>
    <property type="match status" value="1"/>
</dbReference>
<reference evidence="2 3" key="1">
    <citation type="submission" date="2016-10" db="EMBL/GenBank/DDBJ databases">
        <authorList>
            <person name="de Groot N.N."/>
        </authorList>
    </citation>
    <scope>NUCLEOTIDE SEQUENCE [LARGE SCALE GENOMIC DNA]</scope>
    <source>
        <strain evidence="2 3">RK1</strain>
    </source>
</reference>
<keyword evidence="3" id="KW-1185">Reference proteome</keyword>
<organism evidence="2 3">
    <name type="scientific">Parapedobacter indicus</name>
    <dbReference type="NCBI Taxonomy" id="1477437"/>
    <lineage>
        <taxon>Bacteria</taxon>
        <taxon>Pseudomonadati</taxon>
        <taxon>Bacteroidota</taxon>
        <taxon>Sphingobacteriia</taxon>
        <taxon>Sphingobacteriales</taxon>
        <taxon>Sphingobacteriaceae</taxon>
        <taxon>Parapedobacter</taxon>
    </lineage>
</organism>
<evidence type="ECO:0000313" key="2">
    <source>
        <dbReference type="EMBL" id="SFJ78512.1"/>
    </source>
</evidence>
<dbReference type="STRING" id="1477437.SAMN05444682_11422"/>
<dbReference type="SUPFAM" id="SSF55874">
    <property type="entry name" value="ATPase domain of HSP90 chaperone/DNA topoisomerase II/histidine kinase"/>
    <property type="match status" value="1"/>
</dbReference>
<gene>
    <name evidence="2" type="ORF">SAMN05444682_11422</name>
</gene>
<dbReference type="InterPro" id="IPR036457">
    <property type="entry name" value="PPM-type-like_dom_sf"/>
</dbReference>
<dbReference type="InterPro" id="IPR039248">
    <property type="entry name" value="Ptase_RsbX"/>
</dbReference>
<accession>A0A1I3U6H3</accession>
<dbReference type="RefSeq" id="WP_090631461.1">
    <property type="nucleotide sequence ID" value="NZ_FOQO01000014.1"/>
</dbReference>
<dbReference type="AlphaFoldDB" id="A0A1I3U6H3"/>
<sequence>MVDATHKSFDASDRSRHALIKKEVQRLAVACQFADKRIAEIDIVVAEITSNFNKHAKGGELLIGCFKEDGLVYIELIGIDQGPGMNDVHRMMADGFSTKNTLGHGLGSIKRLADEFDVFSMKDWGTVLLARFFRIYKPLEKRKRRIHVRPLIVAKPMEIRSGDGYYVDHSDRYTKIMLADGLGHGVEANIAINQAVSAFKQCPYQSPVEVIRFIHPRVRKTRGLVATVVVIDHDLKQLRIAGVGNISAKLFGISYSKKPLPYNGIIGHNIPNTMHDQVLDLQVYQQLILCSDGIRSRWDTSRMATLTRHDLSIQVAAVYKEFARRTDDMSVLIAKFTA</sequence>
<keyword evidence="2" id="KW-0418">Kinase</keyword>
<dbReference type="PANTHER" id="PTHR35801:SF1">
    <property type="entry name" value="PHOSPHOSERINE PHOSPHATASE RSBX"/>
    <property type="match status" value="1"/>
</dbReference>
<dbReference type="EMBL" id="FOQO01000014">
    <property type="protein sequence ID" value="SFJ78512.1"/>
    <property type="molecule type" value="Genomic_DNA"/>
</dbReference>
<dbReference type="InterPro" id="IPR036890">
    <property type="entry name" value="HATPase_C_sf"/>
</dbReference>
<protein>
    <submittedName>
        <fullName evidence="2">Anti-sigma regulatory factor (Ser/Thr protein kinase)</fullName>
    </submittedName>
</protein>
<evidence type="ECO:0000259" key="1">
    <source>
        <dbReference type="Pfam" id="PF07228"/>
    </source>
</evidence>
<dbReference type="Pfam" id="PF07228">
    <property type="entry name" value="SpoIIE"/>
    <property type="match status" value="1"/>
</dbReference>
<proteinExistence type="predicted"/>